<accession>A0ABP4E469</accession>
<dbReference type="Proteomes" id="UP001499987">
    <property type="component" value="Unassembled WGS sequence"/>
</dbReference>
<organism evidence="1 2">
    <name type="scientific">Kitasatospora arboriphila</name>
    <dbReference type="NCBI Taxonomy" id="258052"/>
    <lineage>
        <taxon>Bacteria</taxon>
        <taxon>Bacillati</taxon>
        <taxon>Actinomycetota</taxon>
        <taxon>Actinomycetes</taxon>
        <taxon>Kitasatosporales</taxon>
        <taxon>Streptomycetaceae</taxon>
        <taxon>Kitasatospora</taxon>
    </lineage>
</organism>
<evidence type="ECO:0000313" key="2">
    <source>
        <dbReference type="Proteomes" id="UP001499987"/>
    </source>
</evidence>
<evidence type="ECO:0000313" key="1">
    <source>
        <dbReference type="EMBL" id="GAA1088093.1"/>
    </source>
</evidence>
<reference evidence="2" key="1">
    <citation type="journal article" date="2019" name="Int. J. Syst. Evol. Microbiol.">
        <title>The Global Catalogue of Microorganisms (GCM) 10K type strain sequencing project: providing services to taxonomists for standard genome sequencing and annotation.</title>
        <authorList>
            <consortium name="The Broad Institute Genomics Platform"/>
            <consortium name="The Broad Institute Genome Sequencing Center for Infectious Disease"/>
            <person name="Wu L."/>
            <person name="Ma J."/>
        </authorList>
    </citation>
    <scope>NUCLEOTIDE SEQUENCE [LARGE SCALE GENOMIC DNA]</scope>
    <source>
        <strain evidence="2">JCM 13002</strain>
    </source>
</reference>
<comment type="caution">
    <text evidence="1">The sequence shown here is derived from an EMBL/GenBank/DDBJ whole genome shotgun (WGS) entry which is preliminary data.</text>
</comment>
<sequence>MSGEYRVDPEALRRFARTSADRSERLRAIRAELGAHRLAPDAFGKLPEAEQTGRDYAERADAAVENLTSAADTMARIDEHAQGVARSYEQAEAETAESLNAIARGL</sequence>
<keyword evidence="2" id="KW-1185">Reference proteome</keyword>
<dbReference type="RefSeq" id="WP_344624521.1">
    <property type="nucleotide sequence ID" value="NZ_BAAALD010000030.1"/>
</dbReference>
<evidence type="ECO:0008006" key="3">
    <source>
        <dbReference type="Google" id="ProtNLM"/>
    </source>
</evidence>
<proteinExistence type="predicted"/>
<dbReference type="EMBL" id="BAAALD010000030">
    <property type="protein sequence ID" value="GAA1088093.1"/>
    <property type="molecule type" value="Genomic_DNA"/>
</dbReference>
<name>A0ABP4E469_9ACTN</name>
<protein>
    <recommendedName>
        <fullName evidence="3">Excreted virulence factor EspC (Type VII ESX diderm)</fullName>
    </recommendedName>
</protein>
<gene>
    <name evidence="1" type="ORF">GCM10009663_34700</name>
</gene>